<gene>
    <name evidence="13" type="primary">LOC112243690</name>
</gene>
<reference evidence="13" key="2">
    <citation type="submission" date="2025-09" db="UniProtKB">
        <authorList>
            <consortium name="Ensembl"/>
        </authorList>
    </citation>
    <scope>IDENTIFICATION</scope>
</reference>
<dbReference type="GO" id="GO:0000981">
    <property type="term" value="F:DNA-binding transcription factor activity, RNA polymerase II-specific"/>
    <property type="evidence" value="ECO:0007669"/>
    <property type="project" value="TreeGrafter"/>
</dbReference>
<evidence type="ECO:0000256" key="9">
    <source>
        <dbReference type="ARBA" id="ARBA00023242"/>
    </source>
</evidence>
<evidence type="ECO:0000256" key="10">
    <source>
        <dbReference type="PROSITE-ProRule" id="PRU00042"/>
    </source>
</evidence>
<feature type="compositionally biased region" description="Basic residues" evidence="11">
    <location>
        <begin position="53"/>
        <end position="63"/>
    </location>
</feature>
<dbReference type="GO" id="GO:0043565">
    <property type="term" value="F:sequence-specific DNA binding"/>
    <property type="evidence" value="ECO:0007669"/>
    <property type="project" value="TreeGrafter"/>
</dbReference>
<dbReference type="GeneTree" id="ENSGT00940000156658"/>
<evidence type="ECO:0000256" key="8">
    <source>
        <dbReference type="ARBA" id="ARBA00023163"/>
    </source>
</evidence>
<dbReference type="PANTHER" id="PTHR24408:SF21">
    <property type="entry name" value="ZINC FINGER PROTEIN"/>
    <property type="match status" value="1"/>
</dbReference>
<feature type="domain" description="C2H2-type" evidence="12">
    <location>
        <begin position="244"/>
        <end position="271"/>
    </location>
</feature>
<dbReference type="FunFam" id="3.30.160.60:FF:000306">
    <property type="entry name" value="Zinc finger and AT-hook domain containing"/>
    <property type="match status" value="1"/>
</dbReference>
<keyword evidence="6" id="KW-0805">Transcription regulation</keyword>
<dbReference type="InterPro" id="IPR036236">
    <property type="entry name" value="Znf_C2H2_sf"/>
</dbReference>
<evidence type="ECO:0000256" key="7">
    <source>
        <dbReference type="ARBA" id="ARBA00023125"/>
    </source>
</evidence>
<keyword evidence="14" id="KW-1185">Reference proteome</keyword>
<dbReference type="Gene3D" id="3.30.160.60">
    <property type="entry name" value="Classic Zinc Finger"/>
    <property type="match status" value="11"/>
</dbReference>
<evidence type="ECO:0000256" key="2">
    <source>
        <dbReference type="ARBA" id="ARBA00022723"/>
    </source>
</evidence>
<evidence type="ECO:0000259" key="12">
    <source>
        <dbReference type="PROSITE" id="PS50157"/>
    </source>
</evidence>
<evidence type="ECO:0000256" key="1">
    <source>
        <dbReference type="ARBA" id="ARBA00004123"/>
    </source>
</evidence>
<dbReference type="AlphaFoldDB" id="A0A8C8CCV0"/>
<dbReference type="Pfam" id="PF00096">
    <property type="entry name" value="zf-C2H2"/>
    <property type="match status" value="2"/>
</dbReference>
<feature type="region of interest" description="Disordered" evidence="11">
    <location>
        <begin position="42"/>
        <end position="90"/>
    </location>
</feature>
<feature type="domain" description="C2H2-type" evidence="12">
    <location>
        <begin position="813"/>
        <end position="840"/>
    </location>
</feature>
<feature type="domain" description="C2H2-type" evidence="12">
    <location>
        <begin position="870"/>
        <end position="897"/>
    </location>
</feature>
<dbReference type="PANTHER" id="PTHR24408">
    <property type="entry name" value="ZINC FINGER PROTEIN"/>
    <property type="match status" value="1"/>
</dbReference>
<evidence type="ECO:0000256" key="4">
    <source>
        <dbReference type="ARBA" id="ARBA00022771"/>
    </source>
</evidence>
<comment type="subcellular location">
    <subcellularLocation>
        <location evidence="1">Nucleus</location>
    </subcellularLocation>
</comment>
<dbReference type="GO" id="GO:0008270">
    <property type="term" value="F:zinc ion binding"/>
    <property type="evidence" value="ECO:0007669"/>
    <property type="project" value="UniProtKB-KW"/>
</dbReference>
<evidence type="ECO:0000256" key="3">
    <source>
        <dbReference type="ARBA" id="ARBA00022737"/>
    </source>
</evidence>
<dbReference type="Pfam" id="PF23611">
    <property type="entry name" value="zf-C2H2_16"/>
    <property type="match status" value="1"/>
</dbReference>
<dbReference type="InterPro" id="IPR013087">
    <property type="entry name" value="Znf_C2H2_type"/>
</dbReference>
<sequence length="1132" mass="128157">MCKLCNLFSPHRAQLLSHVSEKHHTEGLNPDDIIVALMPLTAPLENGGDSPVKRKRGRPKGSTKKIVADGPMTETTKAGPVDEEEPEDNNALDCKKCNRVFGNRRQIMKHICLMDLREDEDQEEDNEFEAQPGAAEGKEEDRERSSKRPRPLRSERVSLVKEQEPAGGPKNPIISVVLTAHEALPGATRIVPIEATPAEPVAPADTDPQEAGQKRGFQEYSIQQAAYEVPLKSNRIGQTQLKIFTCEYCNKVFKFRHSLQAHLRTHTNEKPFKCPHCDYASAIKANLSVHVRKHTGEKFSCEHCSFQCLSKGHLKVHVERVHHKIKQHCLFCKKKYSDVKNLLKHMRESHDLEDKKVKDSYHEYSLQTREGKRQLLYDCQICDRKFKNELDRDRHMMVHGSERPFGCELCDHGCTKFQALQAHVRKHPFLYVCAACQQKFVSSVRLKAHLKEAHPESEEAVGFSESINSSFCLLEPGDDIKREMLRQDEIRMAEELSLLNAQQEEEEAFAGDPSEEQEEALAGDPSEEQEEALAGDPSEEQEEALAGDPSEEQEEALAGDPSEEQEEHPEEDKGSSSTSQGHVEETLRSLVLIQGEVIGQTNASAGPQGEDGTTEERSAFQQILDKLQKRQLNMVVFDRIRKVYGDLECEYCGKLFWYQVHYNMHVRTHTKEHLHYCTQCSYSSITKNCLKRHLIQRHSNILLQCPMEHCQYCTPDKYKLQAHLKTHFDNEKKSFACPVCEETFTEDKLKHHIKSFHPDTPMNTISEALGVRVQVKGLIGKRASKCPYCDSYFMRNGADLQQHIWAHQGVKPFKCSLCDYASRSKSNLKAHMSRHTTEKTHLCDMCGKKFKSKVTLKSHKLMHTEDGKQFQCTECDYSAAQKPLLVRHMEQHASFKPYRCGHCHYSCNIAGPLKRHYSKKHPNQEYCNAGPGPATSEAVEQQGGVKCPVCDYVYGTKWEMNRHLKNKHGLKVIQSDVVEQSVEEPLTQYLHITETEDPQGTEAAVSALQDLRFTENEGLDPTTVNILQQIIELGAESNDATAASMVAMVPGRVTVVEQVAEEEQGSHTVMIQDPFQQAASMGMGEEHHLVVSSDDVEGMETVTVYTQGEDASQFIVYVQEAVQTEEHTVESI</sequence>
<feature type="compositionally biased region" description="Acidic residues" evidence="11">
    <location>
        <begin position="81"/>
        <end position="90"/>
    </location>
</feature>
<feature type="domain" description="C2H2-type" evidence="12">
    <location>
        <begin position="327"/>
        <end position="355"/>
    </location>
</feature>
<dbReference type="GO" id="GO:0005634">
    <property type="term" value="C:nucleus"/>
    <property type="evidence" value="ECO:0007669"/>
    <property type="project" value="UniProtKB-SubCell"/>
</dbReference>
<keyword evidence="4 10" id="KW-0863">Zinc-finger</keyword>
<feature type="domain" description="C2H2-type" evidence="12">
    <location>
        <begin position="841"/>
        <end position="868"/>
    </location>
</feature>
<accession>A0A8C8CCV0</accession>
<dbReference type="FunFam" id="3.30.160.60:FF:000614">
    <property type="entry name" value="Zinc finger protein 142"/>
    <property type="match status" value="1"/>
</dbReference>
<dbReference type="SMART" id="SM00355">
    <property type="entry name" value="ZnF_C2H2"/>
    <property type="match status" value="19"/>
</dbReference>
<keyword evidence="9" id="KW-0539">Nucleus</keyword>
<keyword evidence="3" id="KW-0677">Repeat</keyword>
<dbReference type="PROSITE" id="PS50157">
    <property type="entry name" value="ZINC_FINGER_C2H2_2"/>
    <property type="match status" value="9"/>
</dbReference>
<feature type="domain" description="C2H2-type" evidence="12">
    <location>
        <begin position="377"/>
        <end position="404"/>
    </location>
</feature>
<dbReference type="FunFam" id="3.30.160.60:FF:001388">
    <property type="entry name" value="Zinc finger and AT-hook domain containing"/>
    <property type="match status" value="1"/>
</dbReference>
<evidence type="ECO:0000256" key="5">
    <source>
        <dbReference type="ARBA" id="ARBA00022833"/>
    </source>
</evidence>
<feature type="compositionally biased region" description="Acidic residues" evidence="11">
    <location>
        <begin position="503"/>
        <end position="569"/>
    </location>
</feature>
<dbReference type="FunFam" id="3.30.160.60:FF:000401">
    <property type="entry name" value="Zinc finger and AT-hook domain containing"/>
    <property type="match status" value="1"/>
</dbReference>
<protein>
    <submittedName>
        <fullName evidence="13">Zinc finger and AT hook domain containing</fullName>
    </submittedName>
</protein>
<feature type="region of interest" description="Disordered" evidence="11">
    <location>
        <begin position="503"/>
        <end position="583"/>
    </location>
</feature>
<feature type="domain" description="C2H2-type" evidence="12">
    <location>
        <begin position="431"/>
        <end position="459"/>
    </location>
</feature>
<dbReference type="InterPro" id="IPR056438">
    <property type="entry name" value="Znf-C2H2_CTCF"/>
</dbReference>
<evidence type="ECO:0000313" key="13">
    <source>
        <dbReference type="Ensembl" id="ENSOTSP00005009906.2"/>
    </source>
</evidence>
<keyword evidence="5" id="KW-0862">Zinc</keyword>
<name>A0A8C8CCV0_ONCTS</name>
<feature type="domain" description="C2H2-type" evidence="12">
    <location>
        <begin position="272"/>
        <end position="299"/>
    </location>
</feature>
<feature type="domain" description="C2H2-type" evidence="12">
    <location>
        <begin position="647"/>
        <end position="674"/>
    </location>
</feature>
<evidence type="ECO:0000256" key="6">
    <source>
        <dbReference type="ARBA" id="ARBA00023015"/>
    </source>
</evidence>
<reference evidence="13" key="1">
    <citation type="submission" date="2025-08" db="UniProtKB">
        <authorList>
            <consortium name="Ensembl"/>
        </authorList>
    </citation>
    <scope>IDENTIFICATION</scope>
</reference>
<dbReference type="SUPFAM" id="SSF57667">
    <property type="entry name" value="beta-beta-alpha zinc fingers"/>
    <property type="match status" value="6"/>
</dbReference>
<organism evidence="13 14">
    <name type="scientific">Oncorhynchus tshawytscha</name>
    <name type="common">Chinook salmon</name>
    <name type="synonym">Salmo tshawytscha</name>
    <dbReference type="NCBI Taxonomy" id="74940"/>
    <lineage>
        <taxon>Eukaryota</taxon>
        <taxon>Metazoa</taxon>
        <taxon>Chordata</taxon>
        <taxon>Craniata</taxon>
        <taxon>Vertebrata</taxon>
        <taxon>Euteleostomi</taxon>
        <taxon>Actinopterygii</taxon>
        <taxon>Neopterygii</taxon>
        <taxon>Teleostei</taxon>
        <taxon>Protacanthopterygii</taxon>
        <taxon>Salmoniformes</taxon>
        <taxon>Salmonidae</taxon>
        <taxon>Salmoninae</taxon>
        <taxon>Oncorhynchus</taxon>
    </lineage>
</organism>
<dbReference type="Proteomes" id="UP000694402">
    <property type="component" value="Unassembled WGS sequence"/>
</dbReference>
<evidence type="ECO:0000313" key="14">
    <source>
        <dbReference type="Proteomes" id="UP000694402"/>
    </source>
</evidence>
<dbReference type="PROSITE" id="PS00028">
    <property type="entry name" value="ZINC_FINGER_C2H2_1"/>
    <property type="match status" value="9"/>
</dbReference>
<evidence type="ECO:0000256" key="11">
    <source>
        <dbReference type="SAM" id="MobiDB-lite"/>
    </source>
</evidence>
<feature type="region of interest" description="Disordered" evidence="11">
    <location>
        <begin position="120"/>
        <end position="169"/>
    </location>
</feature>
<keyword evidence="7" id="KW-0238">DNA-binding</keyword>
<dbReference type="FunFam" id="3.30.160.60:FF:001211">
    <property type="entry name" value="Zinc finger and AT-hook domain containing"/>
    <property type="match status" value="1"/>
</dbReference>
<proteinExistence type="predicted"/>
<feature type="compositionally biased region" description="Basic and acidic residues" evidence="11">
    <location>
        <begin position="136"/>
        <end position="164"/>
    </location>
</feature>
<keyword evidence="8" id="KW-0804">Transcription</keyword>
<dbReference type="Ensembl" id="ENSOTST00005010925.2">
    <property type="protein sequence ID" value="ENSOTSP00005009906.2"/>
    <property type="gene ID" value="ENSOTSG00005005272.2"/>
</dbReference>
<keyword evidence="2" id="KW-0479">Metal-binding</keyword>
<dbReference type="FunFam" id="3.30.160.60:FF:001756">
    <property type="entry name" value="Zinc finger and AT-hook domain containing"/>
    <property type="match status" value="1"/>
</dbReference>
<dbReference type="FunFam" id="3.30.160.60:FF:000255">
    <property type="entry name" value="Zinc finger and AT-hook domain containing"/>
    <property type="match status" value="1"/>
</dbReference>